<dbReference type="Gene3D" id="1.10.101.10">
    <property type="entry name" value="PGBD-like superfamily/PGBD"/>
    <property type="match status" value="1"/>
</dbReference>
<dbReference type="Pfam" id="PF01471">
    <property type="entry name" value="PG_binding_1"/>
    <property type="match status" value="1"/>
</dbReference>
<keyword evidence="2" id="KW-0812">Transmembrane</keyword>
<accession>A0ABV2U929</accession>
<sequence>MTGQVCPECGTDNRPTEGPDGTPEGTPEGRPSAGPGCGCAERAARRAAAQAETAAAEDFDPLRIRPYVSLGGDGTAADAMTADTPSGNDAATTMPLFLDREAMTGPPPAPQGGAGAPEPRYGTRDATDPMDAVGGVDPVQPRRRRPFAAVAVGAAVVTVVGTAAFVGGLFSGDGKGGADGEQALPSTVVSAATDASTSPDASTSASASPSVSASPSTSASASASASASPSPSATSSRPAAPSAPASPEESAGTSSAPSIAHPHGRTLQRGDHGPAVAELQRRLQEVWLYRGRDDGDYTGQVEHAVSVYQSYKSVEGDPAGVYGPNTRSALEAETTGRGRS</sequence>
<feature type="compositionally biased region" description="Low complexity" evidence="1">
    <location>
        <begin position="46"/>
        <end position="56"/>
    </location>
</feature>
<dbReference type="EMBL" id="JBEXIP010000011">
    <property type="protein sequence ID" value="MET8434334.1"/>
    <property type="molecule type" value="Genomic_DNA"/>
</dbReference>
<reference evidence="4 5" key="1">
    <citation type="submission" date="2024-06" db="EMBL/GenBank/DDBJ databases">
        <title>The Natural Products Discovery Center: Release of the First 8490 Sequenced Strains for Exploring Actinobacteria Biosynthetic Diversity.</title>
        <authorList>
            <person name="Kalkreuter E."/>
            <person name="Kautsar S.A."/>
            <person name="Yang D."/>
            <person name="Bader C.D."/>
            <person name="Teijaro C.N."/>
            <person name="Fluegel L."/>
            <person name="Davis C.M."/>
            <person name="Simpson J.R."/>
            <person name="Lauterbach L."/>
            <person name="Steele A.D."/>
            <person name="Gui C."/>
            <person name="Meng S."/>
            <person name="Li G."/>
            <person name="Viehrig K."/>
            <person name="Ye F."/>
            <person name="Su P."/>
            <person name="Kiefer A.F."/>
            <person name="Nichols A."/>
            <person name="Cepeda A.J."/>
            <person name="Yan W."/>
            <person name="Fan B."/>
            <person name="Jiang Y."/>
            <person name="Adhikari A."/>
            <person name="Zheng C.-J."/>
            <person name="Schuster L."/>
            <person name="Cowan T.M."/>
            <person name="Smanski M.J."/>
            <person name="Chevrette M.G."/>
            <person name="De Carvalho L.P.S."/>
            <person name="Shen B."/>
        </authorList>
    </citation>
    <scope>NUCLEOTIDE SEQUENCE [LARGE SCALE GENOMIC DNA]</scope>
    <source>
        <strain evidence="4 5">NPDC005137</strain>
    </source>
</reference>
<evidence type="ECO:0000259" key="3">
    <source>
        <dbReference type="Pfam" id="PF01471"/>
    </source>
</evidence>
<keyword evidence="5" id="KW-1185">Reference proteome</keyword>
<evidence type="ECO:0000313" key="5">
    <source>
        <dbReference type="Proteomes" id="UP001550044"/>
    </source>
</evidence>
<name>A0ABV2U929_9ACTN</name>
<dbReference type="InterPro" id="IPR036365">
    <property type="entry name" value="PGBD-like_sf"/>
</dbReference>
<dbReference type="InterPro" id="IPR036366">
    <property type="entry name" value="PGBDSf"/>
</dbReference>
<evidence type="ECO:0000256" key="2">
    <source>
        <dbReference type="SAM" id="Phobius"/>
    </source>
</evidence>
<feature type="transmembrane region" description="Helical" evidence="2">
    <location>
        <begin position="147"/>
        <end position="170"/>
    </location>
</feature>
<feature type="domain" description="Peptidoglycan binding-like" evidence="3">
    <location>
        <begin position="273"/>
        <end position="330"/>
    </location>
</feature>
<dbReference type="InterPro" id="IPR002477">
    <property type="entry name" value="Peptidoglycan-bd-like"/>
</dbReference>
<comment type="caution">
    <text evidence="4">The sequence shown here is derived from an EMBL/GenBank/DDBJ whole genome shotgun (WGS) entry which is preliminary data.</text>
</comment>
<dbReference type="Proteomes" id="UP001550044">
    <property type="component" value="Unassembled WGS sequence"/>
</dbReference>
<feature type="compositionally biased region" description="Low complexity" evidence="1">
    <location>
        <begin position="75"/>
        <end position="84"/>
    </location>
</feature>
<feature type="compositionally biased region" description="Low complexity" evidence="1">
    <location>
        <begin position="185"/>
        <end position="258"/>
    </location>
</feature>
<keyword evidence="2" id="KW-0472">Membrane</keyword>
<feature type="compositionally biased region" description="Low complexity" evidence="1">
    <location>
        <begin position="16"/>
        <end position="29"/>
    </location>
</feature>
<evidence type="ECO:0000256" key="1">
    <source>
        <dbReference type="SAM" id="MobiDB-lite"/>
    </source>
</evidence>
<dbReference type="SUPFAM" id="SSF47090">
    <property type="entry name" value="PGBD-like"/>
    <property type="match status" value="1"/>
</dbReference>
<gene>
    <name evidence="4" type="ORF">ABZV61_16330</name>
</gene>
<organism evidence="4 5">
    <name type="scientific">Streptomyces sp. 900116325</name>
    <dbReference type="NCBI Taxonomy" id="3154295"/>
    <lineage>
        <taxon>Bacteria</taxon>
        <taxon>Bacillati</taxon>
        <taxon>Actinomycetota</taxon>
        <taxon>Actinomycetes</taxon>
        <taxon>Kitasatosporales</taxon>
        <taxon>Streptomycetaceae</taxon>
        <taxon>Streptomyces</taxon>
    </lineage>
</organism>
<keyword evidence="2" id="KW-1133">Transmembrane helix</keyword>
<feature type="region of interest" description="Disordered" evidence="1">
    <location>
        <begin position="1"/>
        <end position="142"/>
    </location>
</feature>
<dbReference type="RefSeq" id="WP_356709972.1">
    <property type="nucleotide sequence ID" value="NZ_JBEXIP010000011.1"/>
</dbReference>
<feature type="region of interest" description="Disordered" evidence="1">
    <location>
        <begin position="318"/>
        <end position="340"/>
    </location>
</feature>
<proteinExistence type="predicted"/>
<feature type="compositionally biased region" description="Gly residues" evidence="1">
    <location>
        <begin position="169"/>
        <end position="179"/>
    </location>
</feature>
<protein>
    <submittedName>
        <fullName evidence="4">Peptidoglycan-binding domain-containing protein</fullName>
    </submittedName>
</protein>
<evidence type="ECO:0000313" key="4">
    <source>
        <dbReference type="EMBL" id="MET8434334.1"/>
    </source>
</evidence>
<feature type="region of interest" description="Disordered" evidence="1">
    <location>
        <begin position="168"/>
        <end position="275"/>
    </location>
</feature>